<dbReference type="EMBL" id="RBZO01000022">
    <property type="protein sequence ID" value="RKQ14232.1"/>
    <property type="molecule type" value="Genomic_DNA"/>
</dbReference>
<dbReference type="RefSeq" id="WP_121132673.1">
    <property type="nucleotide sequence ID" value="NZ_JBHUFK010000030.1"/>
</dbReference>
<comment type="caution">
    <text evidence="1">The sequence shown here is derived from an EMBL/GenBank/DDBJ whole genome shotgun (WGS) entry which is preliminary data.</text>
</comment>
<proteinExistence type="predicted"/>
<evidence type="ECO:0000313" key="2">
    <source>
        <dbReference type="Proteomes" id="UP000281813"/>
    </source>
</evidence>
<reference evidence="1 2" key="1">
    <citation type="journal article" date="2015" name="Antonie Van Leeuwenhoek">
        <title>Oceanobacillus bengalensis sp. nov., a bacterium isolated from seawater of the Bay of Bengal.</title>
        <authorList>
            <person name="Yongchang O."/>
            <person name="Xiang W."/>
            <person name="Wang G."/>
        </authorList>
    </citation>
    <scope>NUCLEOTIDE SEQUENCE [LARGE SCALE GENOMIC DNA]</scope>
    <source>
        <strain evidence="1 2">MCCC 1K00260</strain>
    </source>
</reference>
<gene>
    <name evidence="1" type="ORF">D8M05_13475</name>
</gene>
<sequence length="254" mass="29687">MGEFKLSTELNEYIVDGLMEGYREYLEIRREKARKMKVSGAYAWVKGNHIDDQVARACKPYGVESKLAKAGLTWQYLQFQHQDEKILFIVKNSRYFHEEQVDRGRDANGKIRNGKMSYMENLMKINSEIDFSNIKTDNTNDSVQLQLFEDNLLSEEDNVEIAKIESNYDRFYIITYEIDESQLISGISLFMPNPIDNKAYLIDDLTTYINPESIQIDDELKEVLSNDVDSNNNYDAYRFDIGINEETKEIDRKS</sequence>
<dbReference type="AlphaFoldDB" id="A0A494YVK3"/>
<name>A0A494YVK3_9BACI</name>
<dbReference type="Proteomes" id="UP000281813">
    <property type="component" value="Unassembled WGS sequence"/>
</dbReference>
<organism evidence="1 2">
    <name type="scientific">Oceanobacillus bengalensis</name>
    <dbReference type="NCBI Taxonomy" id="1435466"/>
    <lineage>
        <taxon>Bacteria</taxon>
        <taxon>Bacillati</taxon>
        <taxon>Bacillota</taxon>
        <taxon>Bacilli</taxon>
        <taxon>Bacillales</taxon>
        <taxon>Bacillaceae</taxon>
        <taxon>Oceanobacillus</taxon>
    </lineage>
</organism>
<accession>A0A494YVK3</accession>
<keyword evidence="2" id="KW-1185">Reference proteome</keyword>
<evidence type="ECO:0000313" key="1">
    <source>
        <dbReference type="EMBL" id="RKQ14232.1"/>
    </source>
</evidence>
<protein>
    <submittedName>
        <fullName evidence="1">Uncharacterized protein</fullName>
    </submittedName>
</protein>